<keyword evidence="7 8" id="KW-0472">Membrane</keyword>
<comment type="caution">
    <text evidence="11">The sequence shown here is derived from an EMBL/GenBank/DDBJ whole genome shotgun (WGS) entry which is preliminary data.</text>
</comment>
<reference evidence="11" key="1">
    <citation type="submission" date="2022-07" db="EMBL/GenBank/DDBJ databases">
        <title>Enhanced cultured diversity of the mouse gut microbiota enables custom-made synthetic communities.</title>
        <authorList>
            <person name="Afrizal A."/>
        </authorList>
    </citation>
    <scope>NUCLEOTIDE SEQUENCE</scope>
    <source>
        <strain evidence="11">DSM 29482</strain>
    </source>
</reference>
<feature type="transmembrane region" description="Helical" evidence="9">
    <location>
        <begin position="389"/>
        <end position="409"/>
    </location>
</feature>
<keyword evidence="2 8" id="KW-0813">Transport</keyword>
<dbReference type="PIRSF" id="PIRSF006351">
    <property type="entry name" value="PTS_EIIC-Cellobiose"/>
    <property type="match status" value="1"/>
</dbReference>
<keyword evidence="3 8" id="KW-1003">Cell membrane</keyword>
<dbReference type="InterPro" id="IPR003352">
    <property type="entry name" value="PTS_EIIC"/>
</dbReference>
<gene>
    <name evidence="11" type="ORF">NSA23_04695</name>
</gene>
<accession>A0A9X2MG66</accession>
<feature type="transmembrane region" description="Helical" evidence="9">
    <location>
        <begin position="128"/>
        <end position="149"/>
    </location>
</feature>
<feature type="transmembrane region" description="Helical" evidence="9">
    <location>
        <begin position="170"/>
        <end position="192"/>
    </location>
</feature>
<dbReference type="RefSeq" id="WP_042679362.1">
    <property type="nucleotide sequence ID" value="NZ_CABKTM010000013.1"/>
</dbReference>
<dbReference type="GO" id="GO:1902815">
    <property type="term" value="P:N,N'-diacetylchitobiose import"/>
    <property type="evidence" value="ECO:0007669"/>
    <property type="project" value="TreeGrafter"/>
</dbReference>
<dbReference type="PROSITE" id="PS51105">
    <property type="entry name" value="PTS_EIIC_TYPE_3"/>
    <property type="match status" value="1"/>
</dbReference>
<organism evidence="11 12">
    <name type="scientific">Anaerosalibacter massiliensis</name>
    <dbReference type="NCBI Taxonomy" id="1347392"/>
    <lineage>
        <taxon>Bacteria</taxon>
        <taxon>Bacillati</taxon>
        <taxon>Bacillota</taxon>
        <taxon>Tissierellia</taxon>
        <taxon>Tissierellales</taxon>
        <taxon>Sporanaerobacteraceae</taxon>
        <taxon>Anaerosalibacter</taxon>
    </lineage>
</organism>
<feature type="transmembrane region" description="Helical" evidence="9">
    <location>
        <begin position="97"/>
        <end position="116"/>
    </location>
</feature>
<dbReference type="Pfam" id="PF02378">
    <property type="entry name" value="PTS_EIIC"/>
    <property type="match status" value="1"/>
</dbReference>
<feature type="transmembrane region" description="Helical" evidence="9">
    <location>
        <begin position="331"/>
        <end position="354"/>
    </location>
</feature>
<feature type="transmembrane region" description="Helical" evidence="9">
    <location>
        <begin position="31"/>
        <end position="48"/>
    </location>
</feature>
<evidence type="ECO:0000256" key="5">
    <source>
        <dbReference type="ARBA" id="ARBA00022692"/>
    </source>
</evidence>
<evidence type="ECO:0000256" key="8">
    <source>
        <dbReference type="PIRNR" id="PIRNR006351"/>
    </source>
</evidence>
<dbReference type="OrthoDB" id="1641940at2"/>
<dbReference type="InterPro" id="IPR004501">
    <property type="entry name" value="PTS_EIIC_3"/>
</dbReference>
<dbReference type="GO" id="GO:0009401">
    <property type="term" value="P:phosphoenolpyruvate-dependent sugar phosphotransferase system"/>
    <property type="evidence" value="ECO:0007669"/>
    <property type="project" value="InterPro"/>
</dbReference>
<keyword evidence="5 9" id="KW-0812">Transmembrane</keyword>
<dbReference type="NCBIfam" id="TIGR00410">
    <property type="entry name" value="lacE"/>
    <property type="match status" value="1"/>
</dbReference>
<keyword evidence="6 9" id="KW-1133">Transmembrane helix</keyword>
<dbReference type="GO" id="GO:0005886">
    <property type="term" value="C:plasma membrane"/>
    <property type="evidence" value="ECO:0007669"/>
    <property type="project" value="UniProtKB-SubCell"/>
</dbReference>
<evidence type="ECO:0000256" key="2">
    <source>
        <dbReference type="ARBA" id="ARBA00022448"/>
    </source>
</evidence>
<evidence type="ECO:0000256" key="4">
    <source>
        <dbReference type="ARBA" id="ARBA00022597"/>
    </source>
</evidence>
<feature type="transmembrane region" description="Helical" evidence="9">
    <location>
        <begin position="280"/>
        <end position="299"/>
    </location>
</feature>
<evidence type="ECO:0000256" key="1">
    <source>
        <dbReference type="ARBA" id="ARBA00004651"/>
    </source>
</evidence>
<evidence type="ECO:0000259" key="10">
    <source>
        <dbReference type="PROSITE" id="PS51105"/>
    </source>
</evidence>
<protein>
    <recommendedName>
        <fullName evidence="8">Permease IIC component</fullName>
    </recommendedName>
</protein>
<dbReference type="PANTHER" id="PTHR33989">
    <property type="match status" value="1"/>
</dbReference>
<evidence type="ECO:0000256" key="7">
    <source>
        <dbReference type="ARBA" id="ARBA00023136"/>
    </source>
</evidence>
<evidence type="ECO:0000256" key="3">
    <source>
        <dbReference type="ARBA" id="ARBA00022475"/>
    </source>
</evidence>
<dbReference type="Proteomes" id="UP001142078">
    <property type="component" value="Unassembled WGS sequence"/>
</dbReference>
<evidence type="ECO:0000313" key="11">
    <source>
        <dbReference type="EMBL" id="MCR2043413.1"/>
    </source>
</evidence>
<feature type="transmembrane region" description="Helical" evidence="9">
    <location>
        <begin position="219"/>
        <end position="237"/>
    </location>
</feature>
<dbReference type="AlphaFoldDB" id="A0A9X2MG66"/>
<keyword evidence="12" id="KW-1185">Reference proteome</keyword>
<proteinExistence type="predicted"/>
<dbReference type="GO" id="GO:0008982">
    <property type="term" value="F:protein-N(PI)-phosphohistidine-sugar phosphotransferase activity"/>
    <property type="evidence" value="ECO:0007669"/>
    <property type="project" value="UniProtKB-UniRule"/>
</dbReference>
<feature type="transmembrane region" description="Helical" evidence="9">
    <location>
        <begin position="68"/>
        <end position="90"/>
    </location>
</feature>
<keyword evidence="4 8" id="KW-0762">Sugar transport</keyword>
<evidence type="ECO:0000313" key="12">
    <source>
        <dbReference type="Proteomes" id="UP001142078"/>
    </source>
</evidence>
<dbReference type="InterPro" id="IPR004796">
    <property type="entry name" value="PTS_IIC_cello"/>
</dbReference>
<evidence type="ECO:0000256" key="6">
    <source>
        <dbReference type="ARBA" id="ARBA00022989"/>
    </source>
</evidence>
<dbReference type="PANTHER" id="PTHR33989:SF4">
    <property type="entry name" value="PTS SYSTEM N,N'-DIACETYLCHITOBIOSE-SPECIFIC EIIC COMPONENT"/>
    <property type="match status" value="1"/>
</dbReference>
<dbReference type="EMBL" id="JANJZL010000002">
    <property type="protein sequence ID" value="MCR2043413.1"/>
    <property type="molecule type" value="Genomic_DNA"/>
</dbReference>
<dbReference type="InterPro" id="IPR051088">
    <property type="entry name" value="PTS_Sugar-EIIC/EIIB"/>
</dbReference>
<name>A0A9X2MG66_9FIRM</name>
<feature type="domain" description="PTS EIIC type-3" evidence="10">
    <location>
        <begin position="8"/>
        <end position="409"/>
    </location>
</feature>
<evidence type="ECO:0000256" key="9">
    <source>
        <dbReference type="SAM" id="Phobius"/>
    </source>
</evidence>
<comment type="subcellular location">
    <subcellularLocation>
        <location evidence="1">Cell membrane</location>
        <topology evidence="1">Multi-pass membrane protein</topology>
    </subcellularLocation>
</comment>
<sequence>MEKFMDFMERKFVPVAAKIGGQRHLVAIRDGFASIMPLILAGSMSVLLKNTIFEWITPLQGLIPICDQVWWGSLAIMTLLVVFSVGYNLAKSYEVDPLAAGLIAVGAYFATLPQSHGEAGWGYIHWGYLQATGLFTGLIVALIATEIFVKLIKRDLTIKMPEEVPPAVGRAFAAVIPGTLTMLTFGIVFFIIDKLGGVSLYDVIQESIQKPLEGLSQGVGSAMLAAMLINLFWFFGLHGANILDPVMNALYLPALTANEQAIAAGLEAPNVITRVFFDTYVHLGGSGATLALIIAIFIASKNRKEYREVAKLSAPSGLFQINEPMMFGIPIVLNPILFIPFIITPGILTLIAYIGTATGFAPPTYLVIPWTTPPIIGAFLATGATSASWRAAVLAAINLIVAVLIYLPFVKLADRRREKQTE</sequence>
<comment type="function">
    <text evidence="8">The phosphoenolpyruvate-dependent sugar phosphotransferase system (PTS), a major carbohydrate active -transport system, catalyzes the phosphorylation of incoming sugar substrates concomitant with their translocation across the cell membrane.</text>
</comment>